<keyword evidence="4" id="KW-1003">Cell membrane</keyword>
<comment type="similarity">
    <text evidence="2">Belongs to the autoinducer-2 exporter (AI-2E) (TC 2.A.86) family.</text>
</comment>
<dbReference type="PANTHER" id="PTHR21716">
    <property type="entry name" value="TRANSMEMBRANE PROTEIN"/>
    <property type="match status" value="1"/>
</dbReference>
<keyword evidence="6 9" id="KW-1133">Transmembrane helix</keyword>
<dbReference type="OrthoDB" id="9784366at2"/>
<dbReference type="eggNOG" id="COG0628">
    <property type="taxonomic scope" value="Bacteria"/>
</dbReference>
<feature type="transmembrane region" description="Helical" evidence="9">
    <location>
        <begin position="269"/>
        <end position="289"/>
    </location>
</feature>
<evidence type="ECO:0000256" key="7">
    <source>
        <dbReference type="ARBA" id="ARBA00023136"/>
    </source>
</evidence>
<evidence type="ECO:0000256" key="1">
    <source>
        <dbReference type="ARBA" id="ARBA00004651"/>
    </source>
</evidence>
<feature type="transmembrane region" description="Helical" evidence="9">
    <location>
        <begin position="54"/>
        <end position="73"/>
    </location>
</feature>
<evidence type="ECO:0000256" key="5">
    <source>
        <dbReference type="ARBA" id="ARBA00022692"/>
    </source>
</evidence>
<dbReference type="HOGENOM" id="CLU_031275_6_0_7"/>
<dbReference type="AlphaFoldDB" id="Q093H5"/>
<feature type="transmembrane region" description="Helical" evidence="9">
    <location>
        <begin position="296"/>
        <end position="318"/>
    </location>
</feature>
<evidence type="ECO:0000256" key="3">
    <source>
        <dbReference type="ARBA" id="ARBA00022448"/>
    </source>
</evidence>
<evidence type="ECO:0000313" key="12">
    <source>
        <dbReference type="Proteomes" id="UP000001351"/>
    </source>
</evidence>
<keyword evidence="12" id="KW-1185">Reference proteome</keyword>
<feature type="transmembrane region" description="Helical" evidence="9">
    <location>
        <begin position="85"/>
        <end position="110"/>
    </location>
</feature>
<dbReference type="GO" id="GO:0055085">
    <property type="term" value="P:transmembrane transport"/>
    <property type="evidence" value="ECO:0007669"/>
    <property type="project" value="TreeGrafter"/>
</dbReference>
<keyword evidence="5 9" id="KW-0812">Transmembrane</keyword>
<dbReference type="Pfam" id="PF01594">
    <property type="entry name" value="AI-2E_transport"/>
    <property type="match status" value="1"/>
</dbReference>
<evidence type="ECO:0000313" key="13">
    <source>
        <dbReference type="Proteomes" id="UP000032702"/>
    </source>
</evidence>
<dbReference type="Proteomes" id="UP000032702">
    <property type="component" value="Unassembled WGS sequence"/>
</dbReference>
<evidence type="ECO:0000256" key="2">
    <source>
        <dbReference type="ARBA" id="ARBA00009773"/>
    </source>
</evidence>
<keyword evidence="7 9" id="KW-0472">Membrane</keyword>
<dbReference type="EMBL" id="CP002271">
    <property type="protein sequence ID" value="ADO75959.1"/>
    <property type="molecule type" value="Genomic_DNA"/>
</dbReference>
<keyword evidence="3" id="KW-0813">Transport</keyword>
<reference evidence="10 12" key="2">
    <citation type="journal article" date="2011" name="Mol. Biol. Evol.">
        <title>Comparative genomic analysis of fruiting body formation in Myxococcales.</title>
        <authorList>
            <person name="Huntley S."/>
            <person name="Hamann N."/>
            <person name="Wegener-Feldbrugge S."/>
            <person name="Treuner-Lange A."/>
            <person name="Kube M."/>
            <person name="Reinhardt R."/>
            <person name="Klages S."/>
            <person name="Muller R."/>
            <person name="Ronning C.M."/>
            <person name="Nierman W.C."/>
            <person name="Sogaard-Andersen L."/>
        </authorList>
    </citation>
    <scope>NUCLEOTIDE SEQUENCE [LARGE SCALE GENOMIC DNA]</scope>
    <source>
        <strain evidence="10 12">DW4/3-1</strain>
    </source>
</reference>
<dbReference type="Proteomes" id="UP000001351">
    <property type="component" value="Chromosome"/>
</dbReference>
<feature type="transmembrane region" description="Helical" evidence="9">
    <location>
        <begin position="330"/>
        <end position="359"/>
    </location>
</feature>
<accession>Q093H5</accession>
<gene>
    <name evidence="10" type="ordered locus">STAUR_8204</name>
    <name evidence="11" type="ORF">STIAU_3200</name>
</gene>
<evidence type="ECO:0000256" key="8">
    <source>
        <dbReference type="SAM" id="MobiDB-lite"/>
    </source>
</evidence>
<feature type="transmembrane region" description="Helical" evidence="9">
    <location>
        <begin position="27"/>
        <end position="48"/>
    </location>
</feature>
<evidence type="ECO:0000313" key="10">
    <source>
        <dbReference type="EMBL" id="ADO75959.1"/>
    </source>
</evidence>
<proteinExistence type="inferred from homology"/>
<comment type="subcellular location">
    <subcellularLocation>
        <location evidence="1">Cell membrane</location>
        <topology evidence="1">Multi-pass membrane protein</topology>
    </subcellularLocation>
</comment>
<sequence length="375" mass="39878">MQGAAFQRQSEATVAEGGPTGWQKSQVTLRTTFTVGFSVLAMVVFAVLVMKTRVALTLTGIAALLALALEHGVSLLERKGLRRGLAIAVVMISGLALVGGLGMLLIPAAMTQGEALLTQLPTLMEEVRSFRLFRMLSEHFGALMQFGGTVAATGAAPSPPTGTLSLTPLLEAIGGAVSMMGGVVTIFFLVVFMLAFGKGMPRWLMEQLPAAHRQRYERVMLKVYQATGGYLSGLSLICTINATLTTTVLAVLGLPFFLPLGIVSGFSSMVPYAGPVVAGGFITLLTWVTGGWFKGMVVLVYFLIYGQLEGNVLAPLVFRRTVHVNPLLTLLAVLFCVELAGIIGAMVAVPVVATVQIIVRELLQLRQERNTSPLL</sequence>
<evidence type="ECO:0000256" key="4">
    <source>
        <dbReference type="ARBA" id="ARBA00022475"/>
    </source>
</evidence>
<dbReference type="InterPro" id="IPR002549">
    <property type="entry name" value="AI-2E-like"/>
</dbReference>
<feature type="region of interest" description="Disordered" evidence="8">
    <location>
        <begin position="1"/>
        <end position="20"/>
    </location>
</feature>
<dbReference type="EMBL" id="AAMD01000045">
    <property type="protein sequence ID" value="EAU66876.1"/>
    <property type="molecule type" value="Genomic_DNA"/>
</dbReference>
<reference evidence="11 13" key="1">
    <citation type="submission" date="2006-04" db="EMBL/GenBank/DDBJ databases">
        <authorList>
            <person name="Nierman W.C."/>
        </authorList>
    </citation>
    <scope>NUCLEOTIDE SEQUENCE [LARGE SCALE GENOMIC DNA]</scope>
    <source>
        <strain evidence="11 13">DW4/3-1</strain>
    </source>
</reference>
<evidence type="ECO:0000256" key="9">
    <source>
        <dbReference type="SAM" id="Phobius"/>
    </source>
</evidence>
<feature type="transmembrane region" description="Helical" evidence="9">
    <location>
        <begin position="230"/>
        <end position="257"/>
    </location>
</feature>
<evidence type="ECO:0000313" key="11">
    <source>
        <dbReference type="EMBL" id="EAU66876.1"/>
    </source>
</evidence>
<feature type="transmembrane region" description="Helical" evidence="9">
    <location>
        <begin position="172"/>
        <end position="196"/>
    </location>
</feature>
<dbReference type="PANTHER" id="PTHR21716:SF53">
    <property type="entry name" value="PERMEASE PERM-RELATED"/>
    <property type="match status" value="1"/>
</dbReference>
<dbReference type="RefSeq" id="WP_002613566.1">
    <property type="nucleotide sequence ID" value="NC_014623.1"/>
</dbReference>
<dbReference type="GO" id="GO:0005886">
    <property type="term" value="C:plasma membrane"/>
    <property type="evidence" value="ECO:0007669"/>
    <property type="project" value="UniProtKB-SubCell"/>
</dbReference>
<name>Q093H5_STIAD</name>
<evidence type="ECO:0000256" key="6">
    <source>
        <dbReference type="ARBA" id="ARBA00022989"/>
    </source>
</evidence>
<protein>
    <submittedName>
        <fullName evidence="10">Conserved uncharacterized protein</fullName>
    </submittedName>
    <submittedName>
        <fullName evidence="11">Hypothetical integral membrane protein in upfo118</fullName>
    </submittedName>
</protein>
<dbReference type="KEGG" id="sur:STAUR_8204"/>
<dbReference type="PATRIC" id="fig|378806.16.peg.6052"/>
<organism evidence="11 13">
    <name type="scientific">Stigmatella aurantiaca (strain DW4/3-1)</name>
    <dbReference type="NCBI Taxonomy" id="378806"/>
    <lineage>
        <taxon>Bacteria</taxon>
        <taxon>Pseudomonadati</taxon>
        <taxon>Myxococcota</taxon>
        <taxon>Myxococcia</taxon>
        <taxon>Myxococcales</taxon>
        <taxon>Cystobacterineae</taxon>
        <taxon>Archangiaceae</taxon>
        <taxon>Stigmatella</taxon>
    </lineage>
</organism>